<dbReference type="Gene3D" id="4.10.430.10">
    <property type="entry name" value="Histone-like protein H-NS, C-terminal domain"/>
    <property type="match status" value="1"/>
</dbReference>
<dbReference type="OrthoDB" id="5297879at2"/>
<dbReference type="InterPro" id="IPR037150">
    <property type="entry name" value="H-NS_C_dom_sf"/>
</dbReference>
<dbReference type="InterPro" id="IPR027444">
    <property type="entry name" value="H-NS_C_dom"/>
</dbReference>
<reference evidence="8" key="1">
    <citation type="submission" date="2018-09" db="EMBL/GenBank/DDBJ databases">
        <title>Paracoccus onubensis nov. sp. a moderate halophilic bacterium isolated from Gruta de las Maravillas (Aracena, Spain).</title>
        <authorList>
            <person name="Jurado V."/>
            <person name="Gutierrez-Patricio S."/>
            <person name="Gonzalez-Pimentel J.L."/>
            <person name="Miller A.Z."/>
            <person name="Laiz L."/>
            <person name="Saiz-Jimenez C."/>
        </authorList>
    </citation>
    <scope>NUCLEOTIDE SEQUENCE [LARGE SCALE GENOMIC DNA]</scope>
    <source>
        <strain evidence="8">DSM 26381</strain>
    </source>
</reference>
<dbReference type="SMART" id="SM00528">
    <property type="entry name" value="HNS"/>
    <property type="match status" value="1"/>
</dbReference>
<dbReference type="GO" id="GO:0000976">
    <property type="term" value="F:transcription cis-regulatory region binding"/>
    <property type="evidence" value="ECO:0007669"/>
    <property type="project" value="TreeGrafter"/>
</dbReference>
<evidence type="ECO:0000256" key="3">
    <source>
        <dbReference type="ARBA" id="ARBA00022490"/>
    </source>
</evidence>
<keyword evidence="3" id="KW-0963">Cytoplasm</keyword>
<sequence length="102" mass="11611">MANPDLDQLDLKELRQLQREVAKAIETYEQRAKAKALAELNDLASRHGFKLQELLGTKSSRQVGPKYRHPENPDLTWSGRGRQPRWISEALKAGKSLDDFAI</sequence>
<evidence type="ECO:0000256" key="4">
    <source>
        <dbReference type="ARBA" id="ARBA00023125"/>
    </source>
</evidence>
<dbReference type="EMBL" id="QZEW01000034">
    <property type="protein sequence ID" value="RJL16420.1"/>
    <property type="molecule type" value="Genomic_DNA"/>
</dbReference>
<accession>A0A419A7K5</accession>
<name>A0A419A7K5_9RHOB</name>
<keyword evidence="8" id="KW-1185">Reference proteome</keyword>
<dbReference type="Pfam" id="PF00816">
    <property type="entry name" value="Histone_HNS"/>
    <property type="match status" value="1"/>
</dbReference>
<comment type="subcellular location">
    <subcellularLocation>
        <location evidence="1">Cytoplasm</location>
        <location evidence="1">Nucleoid</location>
    </subcellularLocation>
</comment>
<keyword evidence="4" id="KW-0238">DNA-binding</keyword>
<dbReference type="RefSeq" id="WP_119897955.1">
    <property type="nucleotide sequence ID" value="NZ_QNRC01000026.1"/>
</dbReference>
<evidence type="ECO:0000256" key="2">
    <source>
        <dbReference type="ARBA" id="ARBA00010610"/>
    </source>
</evidence>
<dbReference type="PANTHER" id="PTHR38097">
    <property type="match status" value="1"/>
</dbReference>
<dbReference type="GO" id="GO:0003680">
    <property type="term" value="F:minor groove of adenine-thymine-rich DNA binding"/>
    <property type="evidence" value="ECO:0007669"/>
    <property type="project" value="TreeGrafter"/>
</dbReference>
<evidence type="ECO:0000256" key="1">
    <source>
        <dbReference type="ARBA" id="ARBA00004453"/>
    </source>
</evidence>
<organism evidence="7 8">
    <name type="scientific">Paracoccus siganidrum</name>
    <dbReference type="NCBI Taxonomy" id="1276757"/>
    <lineage>
        <taxon>Bacteria</taxon>
        <taxon>Pseudomonadati</taxon>
        <taxon>Pseudomonadota</taxon>
        <taxon>Alphaproteobacteria</taxon>
        <taxon>Rhodobacterales</taxon>
        <taxon>Paracoccaceae</taxon>
        <taxon>Paracoccus</taxon>
    </lineage>
</organism>
<evidence type="ECO:0000259" key="6">
    <source>
        <dbReference type="SMART" id="SM00528"/>
    </source>
</evidence>
<feature type="region of interest" description="Disordered" evidence="5">
    <location>
        <begin position="55"/>
        <end position="81"/>
    </location>
</feature>
<dbReference type="SUPFAM" id="SSF81273">
    <property type="entry name" value="H-NS histone-like proteins"/>
    <property type="match status" value="1"/>
</dbReference>
<comment type="similarity">
    <text evidence="2">Belongs to the histone-like protein H-NS family.</text>
</comment>
<dbReference type="PANTHER" id="PTHR38097:SF2">
    <property type="entry name" value="DNA-BINDING PROTEIN STPA"/>
    <property type="match status" value="1"/>
</dbReference>
<dbReference type="Proteomes" id="UP000283587">
    <property type="component" value="Unassembled WGS sequence"/>
</dbReference>
<comment type="caution">
    <text evidence="7">The sequence shown here is derived from an EMBL/GenBank/DDBJ whole genome shotgun (WGS) entry which is preliminary data.</text>
</comment>
<dbReference type="GO" id="GO:0032993">
    <property type="term" value="C:protein-DNA complex"/>
    <property type="evidence" value="ECO:0007669"/>
    <property type="project" value="TreeGrafter"/>
</dbReference>
<feature type="domain" description="DNA-binding protein H-NS-like C-terminal" evidence="6">
    <location>
        <begin position="57"/>
        <end position="102"/>
    </location>
</feature>
<protein>
    <submittedName>
        <fullName evidence="7">H-NS histone family protein</fullName>
    </submittedName>
</protein>
<dbReference type="GO" id="GO:0009295">
    <property type="term" value="C:nucleoid"/>
    <property type="evidence" value="ECO:0007669"/>
    <property type="project" value="UniProtKB-SubCell"/>
</dbReference>
<dbReference type="GO" id="GO:0003681">
    <property type="term" value="F:bent DNA binding"/>
    <property type="evidence" value="ECO:0007669"/>
    <property type="project" value="TreeGrafter"/>
</dbReference>
<proteinExistence type="inferred from homology"/>
<dbReference type="GO" id="GO:0005829">
    <property type="term" value="C:cytosol"/>
    <property type="evidence" value="ECO:0007669"/>
    <property type="project" value="TreeGrafter"/>
</dbReference>
<evidence type="ECO:0000256" key="5">
    <source>
        <dbReference type="SAM" id="MobiDB-lite"/>
    </source>
</evidence>
<evidence type="ECO:0000313" key="8">
    <source>
        <dbReference type="Proteomes" id="UP000283587"/>
    </source>
</evidence>
<gene>
    <name evidence="7" type="ORF">D3P05_09620</name>
</gene>
<dbReference type="GO" id="GO:0001217">
    <property type="term" value="F:DNA-binding transcription repressor activity"/>
    <property type="evidence" value="ECO:0007669"/>
    <property type="project" value="TreeGrafter"/>
</dbReference>
<dbReference type="AlphaFoldDB" id="A0A419A7K5"/>
<evidence type="ECO:0000313" key="7">
    <source>
        <dbReference type="EMBL" id="RJL16420.1"/>
    </source>
</evidence>